<dbReference type="KEGG" id="vg:80518091"/>
<organism evidence="2">
    <name type="scientific">Tupanvirus soda lake</name>
    <dbReference type="NCBI Taxonomy" id="2126985"/>
    <lineage>
        <taxon>Viruses</taxon>
        <taxon>Varidnaviria</taxon>
        <taxon>Bamfordvirae</taxon>
        <taxon>Nucleocytoviricota</taxon>
        <taxon>Megaviricetes</taxon>
        <taxon>Imitervirales</taxon>
        <taxon>Mimiviridae</taxon>
        <taxon>Megamimivirinae</taxon>
        <taxon>Tupanvirus</taxon>
        <taxon>Tupanvirus salinum</taxon>
    </lineage>
</organism>
<evidence type="ECO:0000256" key="1">
    <source>
        <dbReference type="SAM" id="Phobius"/>
    </source>
</evidence>
<protein>
    <submittedName>
        <fullName evidence="2">Putative orfan</fullName>
    </submittedName>
</protein>
<feature type="transmembrane region" description="Helical" evidence="1">
    <location>
        <begin position="125"/>
        <end position="150"/>
    </location>
</feature>
<keyword evidence="1" id="KW-0472">Membrane</keyword>
<feature type="transmembrane region" description="Helical" evidence="1">
    <location>
        <begin position="162"/>
        <end position="183"/>
    </location>
</feature>
<dbReference type="GeneID" id="80518091"/>
<reference evidence="2" key="1">
    <citation type="submission" date="2017-01" db="EMBL/GenBank/DDBJ databases">
        <authorList>
            <person name="Assis F.L."/>
            <person name="Abrahao J.S."/>
            <person name="Silva L."/>
            <person name="Khalil J.B."/>
            <person name="Rodrigues R."/>
            <person name="Silva L.S."/>
            <person name="Arantes T."/>
            <person name="Boratto P."/>
            <person name="Andrade M."/>
            <person name="Kroon E.G."/>
            <person name="Ribeiro B."/>
            <person name="Bergier I."/>
            <person name="Seligmann H."/>
            <person name="Ghigo E."/>
            <person name="Colson P."/>
            <person name="Levasseur A."/>
            <person name="Raoult D."/>
            <person name="Scola B.L."/>
        </authorList>
    </citation>
    <scope>NUCLEOTIDE SEQUENCE</scope>
    <source>
        <strain evidence="2">Soda lake</strain>
    </source>
</reference>
<keyword evidence="1" id="KW-0812">Transmembrane</keyword>
<accession>A0A6N1NWL3</accession>
<reference evidence="2" key="2">
    <citation type="journal article" date="2018" name="Nat. Commun.">
        <title>Tailed giant Tupanvirus possesses the most complete translational apparatus of the known virosphere.</title>
        <authorList>
            <person name="Abrahao J."/>
            <person name="Silva L."/>
            <person name="Silva L.S."/>
            <person name="Khalil J.Y.B."/>
            <person name="Rodrigues R."/>
            <person name="Arantes T."/>
            <person name="Assis F."/>
            <person name="Boratto P."/>
            <person name="Andrade M."/>
            <person name="Kroon E.G."/>
            <person name="Ribeiro B."/>
            <person name="Bergier I."/>
            <person name="Seligmann H."/>
            <person name="Ghigo E."/>
            <person name="Colson P."/>
            <person name="Levasseur A."/>
            <person name="Kroemer G."/>
            <person name="Raoult D."/>
            <person name="La Scola B."/>
        </authorList>
    </citation>
    <scope>NUCLEOTIDE SEQUENCE [LARGE SCALE GENOMIC DNA]</scope>
    <source>
        <strain evidence="2">Soda lake</strain>
    </source>
</reference>
<dbReference type="RefSeq" id="YP_010781327.1">
    <property type="nucleotide sequence ID" value="NC_075039.1"/>
</dbReference>
<proteinExistence type="predicted"/>
<dbReference type="EMBL" id="KY523104">
    <property type="protein sequence ID" value="QKU34682.1"/>
    <property type="molecule type" value="Genomic_DNA"/>
</dbReference>
<feature type="transmembrane region" description="Helical" evidence="1">
    <location>
        <begin position="51"/>
        <end position="73"/>
    </location>
</feature>
<keyword evidence="1" id="KW-1133">Transmembrane helix</keyword>
<evidence type="ECO:0000313" key="2">
    <source>
        <dbReference type="EMBL" id="QKU34682.1"/>
    </source>
</evidence>
<feature type="transmembrane region" description="Helical" evidence="1">
    <location>
        <begin position="93"/>
        <end position="118"/>
    </location>
</feature>
<sequence length="190" mass="21734">METDTTYDTVHINLYDEHTKLNKRNMEETTNKFRDTVNELKRLQNQRQTRIFACIIFFCIILLAFSIVTIIMGALSPGSCDHFDKIGINVSDYILGAGISSFVVNLIMTFTFTMILLGIINSIPIIVIVLLTLYSIFSFVWFIIGGVVLFRSNIECIKEESPAVIFALILWCINGLHIFYGLCMKQNREE</sequence>
<name>A0A6N1NWL3_9VIRU</name>